<organism evidence="1 2">
    <name type="scientific">Candida boidinii</name>
    <name type="common">Yeast</name>
    <dbReference type="NCBI Taxonomy" id="5477"/>
    <lineage>
        <taxon>Eukaryota</taxon>
        <taxon>Fungi</taxon>
        <taxon>Dikarya</taxon>
        <taxon>Ascomycota</taxon>
        <taxon>Saccharomycotina</taxon>
        <taxon>Pichiomycetes</taxon>
        <taxon>Pichiales</taxon>
        <taxon>Pichiaceae</taxon>
        <taxon>Ogataea</taxon>
        <taxon>Ogataea/Candida clade</taxon>
    </lineage>
</organism>
<keyword evidence="2" id="KW-1185">Reference proteome</keyword>
<proteinExistence type="predicted"/>
<dbReference type="Proteomes" id="UP001165101">
    <property type="component" value="Unassembled WGS sequence"/>
</dbReference>
<gene>
    <name evidence="1" type="ORF">Cboi01_000601800</name>
</gene>
<comment type="caution">
    <text evidence="1">The sequence shown here is derived from an EMBL/GenBank/DDBJ whole genome shotgun (WGS) entry which is preliminary data.</text>
</comment>
<dbReference type="EMBL" id="BSXV01005304">
    <property type="protein sequence ID" value="GMF02018.1"/>
    <property type="molecule type" value="Genomic_DNA"/>
</dbReference>
<evidence type="ECO:0000313" key="2">
    <source>
        <dbReference type="Proteomes" id="UP001165101"/>
    </source>
</evidence>
<name>A0ACB5U4J0_CANBO</name>
<sequence>MNKIPLSPFNFSQLPGTPGASLAELLSLSQQSNGLVNGISAADSPRLFAALSENPSFIEQYQMLASSPAFNSMIKNSQLPALSPINIQQQPQQPQQQQPQQHQNQQSNQHQQQSQQNNLNKNSTTHLQILMVNH</sequence>
<protein>
    <submittedName>
        <fullName evidence="1">Unnamed protein product</fullName>
    </submittedName>
</protein>
<accession>A0ACB5U4J0</accession>
<reference evidence="1" key="1">
    <citation type="submission" date="2023-04" db="EMBL/GenBank/DDBJ databases">
        <title>Candida boidinii NBRC 1967.</title>
        <authorList>
            <person name="Ichikawa N."/>
            <person name="Sato H."/>
            <person name="Tonouchi N."/>
        </authorList>
    </citation>
    <scope>NUCLEOTIDE SEQUENCE</scope>
    <source>
        <strain evidence="1">NBRC 1967</strain>
    </source>
</reference>
<evidence type="ECO:0000313" key="1">
    <source>
        <dbReference type="EMBL" id="GMF02018.1"/>
    </source>
</evidence>